<dbReference type="AlphaFoldDB" id="A0A085WNX6"/>
<reference evidence="5 6" key="1">
    <citation type="submission" date="2014-04" db="EMBL/GenBank/DDBJ databases">
        <title>Genome assembly of Hyalangium minutum DSM 14724.</title>
        <authorList>
            <person name="Sharma G."/>
            <person name="Subramanian S."/>
        </authorList>
    </citation>
    <scope>NUCLEOTIDE SEQUENCE [LARGE SCALE GENOMIC DNA]</scope>
    <source>
        <strain evidence="5 6">DSM 14724</strain>
    </source>
</reference>
<dbReference type="OrthoDB" id="9791973at2"/>
<dbReference type="InterPro" id="IPR000249">
    <property type="entry name" value="BMC_dom"/>
</dbReference>
<dbReference type="GO" id="GO:0031469">
    <property type="term" value="C:bacterial microcompartment"/>
    <property type="evidence" value="ECO:0007669"/>
    <property type="project" value="UniProtKB-SubCell"/>
</dbReference>
<comment type="similarity">
    <text evidence="3">Belongs to the bacterial microcompartments protein family.</text>
</comment>
<evidence type="ECO:0000256" key="1">
    <source>
        <dbReference type="ARBA" id="ARBA00024322"/>
    </source>
</evidence>
<dbReference type="EMBL" id="JMCB01000004">
    <property type="protein sequence ID" value="KFE69389.1"/>
    <property type="molecule type" value="Genomic_DNA"/>
</dbReference>
<dbReference type="InterPro" id="IPR037233">
    <property type="entry name" value="CcmK-like_sf"/>
</dbReference>
<dbReference type="PANTHER" id="PTHR33941">
    <property type="entry name" value="PROPANEDIOL UTILIZATION PROTEIN PDUA"/>
    <property type="match status" value="1"/>
</dbReference>
<dbReference type="Pfam" id="PF00936">
    <property type="entry name" value="BMC"/>
    <property type="match status" value="2"/>
</dbReference>
<dbReference type="SMART" id="SM00877">
    <property type="entry name" value="BMC"/>
    <property type="match status" value="2"/>
</dbReference>
<dbReference type="InterPro" id="IPR050575">
    <property type="entry name" value="BMC_shell"/>
</dbReference>
<comment type="caution">
    <text evidence="5">The sequence shown here is derived from an EMBL/GenBank/DDBJ whole genome shotgun (WGS) entry which is preliminary data.</text>
</comment>
<feature type="domain" description="BMC" evidence="4">
    <location>
        <begin position="103"/>
        <end position="188"/>
    </location>
</feature>
<dbReference type="SUPFAM" id="SSF143414">
    <property type="entry name" value="CcmK-like"/>
    <property type="match status" value="2"/>
</dbReference>
<sequence>MSDPLPLPGPALALLELDSIARGYVVADAVVKRAPVTLAMAEAVTPGKYLLLFSGGVAEVQESFQEGLEVAGRTLLDKLLLPMAADGLVAGLQGRFPGTFGESVGIVETHTVAAALLCADTALKRAEVVLERLQLARGIGGKGVFVLAGELHMVEAALEGAAAAVEPHLLLTTEIIQRPSPELRGRVL</sequence>
<proteinExistence type="inferred from homology"/>
<evidence type="ECO:0000313" key="6">
    <source>
        <dbReference type="Proteomes" id="UP000028725"/>
    </source>
</evidence>
<name>A0A085WNX6_9BACT</name>
<dbReference type="PANTHER" id="PTHR33941:SF11">
    <property type="entry name" value="BACTERIAL MICROCOMPARTMENT SHELL PROTEIN PDUJ"/>
    <property type="match status" value="1"/>
</dbReference>
<feature type="domain" description="BMC" evidence="4">
    <location>
        <begin position="11"/>
        <end position="93"/>
    </location>
</feature>
<evidence type="ECO:0000259" key="4">
    <source>
        <dbReference type="PROSITE" id="PS51930"/>
    </source>
</evidence>
<dbReference type="STRING" id="394096.DB31_6364"/>
<dbReference type="PIRSF" id="PIRSF034834">
    <property type="entry name" value="PduT"/>
    <property type="match status" value="1"/>
</dbReference>
<protein>
    <recommendedName>
        <fullName evidence="4">BMC domain-containing protein</fullName>
    </recommendedName>
</protein>
<dbReference type="InterPro" id="IPR044872">
    <property type="entry name" value="CcmK/CsoS1_BMC"/>
</dbReference>
<keyword evidence="6" id="KW-1185">Reference proteome</keyword>
<organism evidence="5 6">
    <name type="scientific">Hyalangium minutum</name>
    <dbReference type="NCBI Taxonomy" id="394096"/>
    <lineage>
        <taxon>Bacteria</taxon>
        <taxon>Pseudomonadati</taxon>
        <taxon>Myxococcota</taxon>
        <taxon>Myxococcia</taxon>
        <taxon>Myxococcales</taxon>
        <taxon>Cystobacterineae</taxon>
        <taxon>Archangiaceae</taxon>
        <taxon>Hyalangium</taxon>
    </lineage>
</organism>
<accession>A0A085WNX6</accession>
<dbReference type="InterPro" id="IPR011238">
    <property type="entry name" value="Micro_shell_prot_PduT"/>
</dbReference>
<keyword evidence="2" id="KW-1283">Bacterial microcompartment</keyword>
<comment type="subcellular location">
    <subcellularLocation>
        <location evidence="1">Bacterial microcompartment</location>
    </subcellularLocation>
</comment>
<dbReference type="PROSITE" id="PS51930">
    <property type="entry name" value="BMC_2"/>
    <property type="match status" value="2"/>
</dbReference>
<dbReference type="RefSeq" id="WP_044186578.1">
    <property type="nucleotide sequence ID" value="NZ_JMCB01000004.1"/>
</dbReference>
<gene>
    <name evidence="5" type="ORF">DB31_6364</name>
</gene>
<evidence type="ECO:0000256" key="3">
    <source>
        <dbReference type="PROSITE-ProRule" id="PRU01278"/>
    </source>
</evidence>
<evidence type="ECO:0000256" key="2">
    <source>
        <dbReference type="ARBA" id="ARBA00024446"/>
    </source>
</evidence>
<evidence type="ECO:0000313" key="5">
    <source>
        <dbReference type="EMBL" id="KFE69389.1"/>
    </source>
</evidence>
<dbReference type="Proteomes" id="UP000028725">
    <property type="component" value="Unassembled WGS sequence"/>
</dbReference>
<dbReference type="Gene3D" id="3.30.70.1710">
    <property type="match status" value="2"/>
</dbReference>